<dbReference type="PROSITE" id="PS50968">
    <property type="entry name" value="BIOTINYL_LIPOYL"/>
    <property type="match status" value="1"/>
</dbReference>
<evidence type="ECO:0000256" key="7">
    <source>
        <dbReference type="RuleBase" id="RU003423"/>
    </source>
</evidence>
<keyword evidence="4 7" id="KW-0808">Transferase</keyword>
<reference evidence="11" key="2">
    <citation type="submission" date="2021-08" db="EMBL/GenBank/DDBJ databases">
        <authorList>
            <person name="Tani A."/>
            <person name="Ola A."/>
            <person name="Ogura Y."/>
            <person name="Katsura K."/>
            <person name="Hayashi T."/>
        </authorList>
    </citation>
    <scope>NUCLEOTIDE SEQUENCE</scope>
    <source>
        <strain evidence="11">KCTC 52305</strain>
    </source>
</reference>
<organism evidence="11 12">
    <name type="scientific">Methylobacterium crusticola</name>
    <dbReference type="NCBI Taxonomy" id="1697972"/>
    <lineage>
        <taxon>Bacteria</taxon>
        <taxon>Pseudomonadati</taxon>
        <taxon>Pseudomonadota</taxon>
        <taxon>Alphaproteobacteria</taxon>
        <taxon>Hyphomicrobiales</taxon>
        <taxon>Methylobacteriaceae</taxon>
        <taxon>Methylobacterium</taxon>
    </lineage>
</organism>
<dbReference type="Gene3D" id="3.30.559.10">
    <property type="entry name" value="Chloramphenicol acetyltransferase-like domain"/>
    <property type="match status" value="1"/>
</dbReference>
<evidence type="ECO:0000256" key="2">
    <source>
        <dbReference type="ARBA" id="ARBA00007317"/>
    </source>
</evidence>
<dbReference type="InterPro" id="IPR001078">
    <property type="entry name" value="2-oxoacid_DH_actylTfrase"/>
</dbReference>
<feature type="domain" description="Lipoyl-binding" evidence="9">
    <location>
        <begin position="3"/>
        <end position="78"/>
    </location>
</feature>
<dbReference type="Gene3D" id="2.40.50.100">
    <property type="match status" value="1"/>
</dbReference>
<dbReference type="EC" id="2.3.1.-" evidence="7"/>
<dbReference type="SUPFAM" id="SSF51230">
    <property type="entry name" value="Single hybrid motif"/>
    <property type="match status" value="1"/>
</dbReference>
<dbReference type="Pfam" id="PF02817">
    <property type="entry name" value="E3_binding"/>
    <property type="match status" value="1"/>
</dbReference>
<evidence type="ECO:0000256" key="4">
    <source>
        <dbReference type="ARBA" id="ARBA00022679"/>
    </source>
</evidence>
<dbReference type="InterPro" id="IPR023213">
    <property type="entry name" value="CAT-like_dom_sf"/>
</dbReference>
<dbReference type="CDD" id="cd06849">
    <property type="entry name" value="lipoyl_domain"/>
    <property type="match status" value="1"/>
</dbReference>
<evidence type="ECO:0000256" key="3">
    <source>
        <dbReference type="ARBA" id="ARBA00011484"/>
    </source>
</evidence>
<dbReference type="Proteomes" id="UP001055167">
    <property type="component" value="Unassembled WGS sequence"/>
</dbReference>
<dbReference type="GO" id="GO:0016746">
    <property type="term" value="F:acyltransferase activity"/>
    <property type="evidence" value="ECO:0007669"/>
    <property type="project" value="UniProtKB-KW"/>
</dbReference>
<reference evidence="11" key="1">
    <citation type="journal article" date="2021" name="Front. Microbiol.">
        <title>Comprehensive Comparative Genomics and Phenotyping of Methylobacterium Species.</title>
        <authorList>
            <person name="Alessa O."/>
            <person name="Ogura Y."/>
            <person name="Fujitani Y."/>
            <person name="Takami H."/>
            <person name="Hayashi T."/>
            <person name="Sahin N."/>
            <person name="Tani A."/>
        </authorList>
    </citation>
    <scope>NUCLEOTIDE SEQUENCE</scope>
    <source>
        <strain evidence="11">KCTC 52305</strain>
    </source>
</reference>
<evidence type="ECO:0000256" key="8">
    <source>
        <dbReference type="SAM" id="MobiDB-lite"/>
    </source>
</evidence>
<dbReference type="InterPro" id="IPR000089">
    <property type="entry name" value="Biotin_lipoyl"/>
</dbReference>
<feature type="region of interest" description="Disordered" evidence="8">
    <location>
        <begin position="118"/>
        <end position="184"/>
    </location>
</feature>
<dbReference type="Pfam" id="PF00198">
    <property type="entry name" value="2-oxoacid_dh"/>
    <property type="match status" value="1"/>
</dbReference>
<dbReference type="RefSeq" id="WP_238314080.1">
    <property type="nucleotide sequence ID" value="NZ_BPQH01000024.1"/>
</dbReference>
<dbReference type="InterPro" id="IPR011053">
    <property type="entry name" value="Single_hybrid_motif"/>
</dbReference>
<dbReference type="Gene3D" id="4.10.320.10">
    <property type="entry name" value="E3-binding domain"/>
    <property type="match status" value="1"/>
</dbReference>
<sequence length="468" mass="48842">MAFRIVKLPDIGEGVAEAEIAAWHVKVGDVVREDQPLADVMTDKATVEIPSPVNGTVAALGAEAGQVLAVGAELVRLALDGEAGAAPAGPEPGIAVAPEVAAAERREAGLPVAALEPAADGLEPPRPAPRAPAPAPVPAPPPPASRAPAPPRAPAPEAAPAPRPAGASTGAPRPAGEKPVASPAVRRRALEAGIDLRQVRGTGPAGRIGHDDLDGFLSAGPEPEAVPAPAGRRPNTAVEDVKVIGLRRRIAQRMADAKRRVAHFSYVEEVDVTALEELRAALNLRYGASRPKLTLIPFLVQALVRTVPDFPQMNAHYDDEAEVIHRHGGVHVGIATQTPNGLMVPVLRHAEARDLWDAAAEVRRLADAARSGLAARDELTGSTLTITSLGALGGIVTTPVINRPEVAILGVNKQVMRPVWRDGAFAPRLTMNLSSSFDHRVVDGYDAALFVQALKALLETPAMLFMDA</sequence>
<comment type="caution">
    <text evidence="11">The sequence shown here is derived from an EMBL/GenBank/DDBJ whole genome shotgun (WGS) entry which is preliminary data.</text>
</comment>
<dbReference type="EMBL" id="BPQH01000024">
    <property type="protein sequence ID" value="GJD53013.1"/>
    <property type="molecule type" value="Genomic_DNA"/>
</dbReference>
<dbReference type="InterPro" id="IPR036625">
    <property type="entry name" value="E3-bd_dom_sf"/>
</dbReference>
<evidence type="ECO:0000313" key="12">
    <source>
        <dbReference type="Proteomes" id="UP001055167"/>
    </source>
</evidence>
<comment type="cofactor">
    <cofactor evidence="1 7">
        <name>(R)-lipoate</name>
        <dbReference type="ChEBI" id="CHEBI:83088"/>
    </cofactor>
</comment>
<comment type="similarity">
    <text evidence="2 7">Belongs to the 2-oxoacid dehydrogenase family.</text>
</comment>
<evidence type="ECO:0000256" key="1">
    <source>
        <dbReference type="ARBA" id="ARBA00001938"/>
    </source>
</evidence>
<name>A0ABQ4R5T0_9HYPH</name>
<evidence type="ECO:0000256" key="5">
    <source>
        <dbReference type="ARBA" id="ARBA00022823"/>
    </source>
</evidence>
<dbReference type="InterPro" id="IPR004167">
    <property type="entry name" value="PSBD"/>
</dbReference>
<evidence type="ECO:0000256" key="6">
    <source>
        <dbReference type="ARBA" id="ARBA00023315"/>
    </source>
</evidence>
<dbReference type="PROSITE" id="PS00189">
    <property type="entry name" value="LIPOYL"/>
    <property type="match status" value="1"/>
</dbReference>
<dbReference type="SUPFAM" id="SSF52777">
    <property type="entry name" value="CoA-dependent acyltransferases"/>
    <property type="match status" value="1"/>
</dbReference>
<accession>A0ABQ4R5T0</accession>
<evidence type="ECO:0000259" key="10">
    <source>
        <dbReference type="PROSITE" id="PS51826"/>
    </source>
</evidence>
<feature type="compositionally biased region" description="Pro residues" evidence="8">
    <location>
        <begin position="124"/>
        <end position="163"/>
    </location>
</feature>
<comment type="subunit">
    <text evidence="3">Forms a 24-polypeptide structural core with octahedral symmetry.</text>
</comment>
<proteinExistence type="inferred from homology"/>
<evidence type="ECO:0000313" key="11">
    <source>
        <dbReference type="EMBL" id="GJD53013.1"/>
    </source>
</evidence>
<gene>
    <name evidence="11" type="primary">bkdB</name>
    <name evidence="11" type="ORF">OPKNFCMD_5783</name>
</gene>
<keyword evidence="12" id="KW-1185">Reference proteome</keyword>
<dbReference type="PANTHER" id="PTHR43178:SF5">
    <property type="entry name" value="LIPOAMIDE ACYLTRANSFERASE COMPONENT OF BRANCHED-CHAIN ALPHA-KETO ACID DEHYDROGENASE COMPLEX, MITOCHONDRIAL"/>
    <property type="match status" value="1"/>
</dbReference>
<dbReference type="Pfam" id="PF00364">
    <property type="entry name" value="Biotin_lipoyl"/>
    <property type="match status" value="1"/>
</dbReference>
<dbReference type="PANTHER" id="PTHR43178">
    <property type="entry name" value="DIHYDROLIPOAMIDE ACETYLTRANSFERASE COMPONENT OF PYRUVATE DEHYDROGENASE COMPLEX"/>
    <property type="match status" value="1"/>
</dbReference>
<keyword evidence="6 7" id="KW-0012">Acyltransferase</keyword>
<feature type="compositionally biased region" description="Low complexity" evidence="8">
    <location>
        <begin position="164"/>
        <end position="174"/>
    </location>
</feature>
<dbReference type="InterPro" id="IPR003016">
    <property type="entry name" value="2-oxoA_DH_lipoyl-BS"/>
</dbReference>
<dbReference type="InterPro" id="IPR050743">
    <property type="entry name" value="2-oxoacid_DH_E2_comp"/>
</dbReference>
<keyword evidence="5 7" id="KW-0450">Lipoyl</keyword>
<protein>
    <recommendedName>
        <fullName evidence="7">Dihydrolipoamide acetyltransferase component of pyruvate dehydrogenase complex</fullName>
        <ecNumber evidence="7">2.3.1.-</ecNumber>
    </recommendedName>
</protein>
<dbReference type="SUPFAM" id="SSF47005">
    <property type="entry name" value="Peripheral subunit-binding domain of 2-oxo acid dehydrogenase complex"/>
    <property type="match status" value="1"/>
</dbReference>
<evidence type="ECO:0000259" key="9">
    <source>
        <dbReference type="PROSITE" id="PS50968"/>
    </source>
</evidence>
<feature type="domain" description="Peripheral subunit-binding (PSBD)" evidence="10">
    <location>
        <begin position="180"/>
        <end position="217"/>
    </location>
</feature>
<dbReference type="PROSITE" id="PS51826">
    <property type="entry name" value="PSBD"/>
    <property type="match status" value="1"/>
</dbReference>